<evidence type="ECO:0000256" key="4">
    <source>
        <dbReference type="ARBA" id="ARBA00022832"/>
    </source>
</evidence>
<dbReference type="PIRSF" id="PIRSF000429">
    <property type="entry name" value="Ac-CoA_Ac_transf"/>
    <property type="match status" value="1"/>
</dbReference>
<keyword evidence="8 9" id="KW-0012">Acyltransferase</keyword>
<dbReference type="EMBL" id="JBHTLX010000005">
    <property type="protein sequence ID" value="MFD1246779.1"/>
    <property type="molecule type" value="Genomic_DNA"/>
</dbReference>
<protein>
    <submittedName>
        <fullName evidence="12">Acetyl-CoA C-acetyltransferase</fullName>
        <ecNumber evidence="12">2.3.1.9</ecNumber>
    </submittedName>
</protein>
<keyword evidence="3 9" id="KW-0808">Transferase</keyword>
<evidence type="ECO:0000256" key="7">
    <source>
        <dbReference type="ARBA" id="ARBA00023140"/>
    </source>
</evidence>
<keyword evidence="5" id="KW-0809">Transit peptide</keyword>
<dbReference type="SUPFAM" id="SSF53901">
    <property type="entry name" value="Thiolase-like"/>
    <property type="match status" value="2"/>
</dbReference>
<evidence type="ECO:0000256" key="3">
    <source>
        <dbReference type="ARBA" id="ARBA00022679"/>
    </source>
</evidence>
<feature type="domain" description="Thiolase N-terminal" evidence="10">
    <location>
        <begin position="5"/>
        <end position="273"/>
    </location>
</feature>
<evidence type="ECO:0000313" key="13">
    <source>
        <dbReference type="Proteomes" id="UP001597229"/>
    </source>
</evidence>
<dbReference type="Pfam" id="PF00108">
    <property type="entry name" value="Thiolase_N"/>
    <property type="match status" value="1"/>
</dbReference>
<dbReference type="NCBIfam" id="NF005890">
    <property type="entry name" value="PRK07851.1"/>
    <property type="match status" value="1"/>
</dbReference>
<evidence type="ECO:0000256" key="9">
    <source>
        <dbReference type="RuleBase" id="RU003557"/>
    </source>
</evidence>
<keyword evidence="7" id="KW-0576">Peroxisome</keyword>
<sequence>MPEAVIVSAARSPIGRAGKGSLKDVRPDDLTVQMVHAALAQVPELDPNDIDDLILGCGQPAGEAGNNLGRAVAVLAGLDGVPGVTVNRYCSSSLQTTRMALHAIKAGEGDVFISAGVEAISRSNLGGWADTPQTWNPLVTAGPQARTAEFAAGGRVWSDPREQGLLPDLYIAMGQTAENVAQTRGISREDQDTFGVRSQNLTEKAIADGFWTRDITPVTLPDGTVVSADDGPRAGVTLEAVANLQPVFRPDGTVTAGNCCPLNDGAAALVIMSDVKARDLGLTPLARVVSTGVSGLSPEIMGLGPVEATKNALRIAGLSLSDIDLFEINEAFAAQVLGSARELGIDEDRLNVNGGAIAVGHPFGMTGARITSTLINSLQWHDKQFGVETMCVGGGQGMAMVLERLS</sequence>
<evidence type="ECO:0000256" key="1">
    <source>
        <dbReference type="ARBA" id="ARBA00004275"/>
    </source>
</evidence>
<dbReference type="EC" id="2.3.1.9" evidence="12"/>
<dbReference type="InterPro" id="IPR020613">
    <property type="entry name" value="Thiolase_CS"/>
</dbReference>
<dbReference type="Proteomes" id="UP001597229">
    <property type="component" value="Unassembled WGS sequence"/>
</dbReference>
<evidence type="ECO:0000256" key="2">
    <source>
        <dbReference type="ARBA" id="ARBA00010982"/>
    </source>
</evidence>
<accession>A0ABW3VWT5</accession>
<comment type="subcellular location">
    <subcellularLocation>
        <location evidence="1">Peroxisome</location>
    </subcellularLocation>
</comment>
<reference evidence="13" key="1">
    <citation type="journal article" date="2019" name="Int. J. Syst. Evol. Microbiol.">
        <title>The Global Catalogue of Microorganisms (GCM) 10K type strain sequencing project: providing services to taxonomists for standard genome sequencing and annotation.</title>
        <authorList>
            <consortium name="The Broad Institute Genomics Platform"/>
            <consortium name="The Broad Institute Genome Sequencing Center for Infectious Disease"/>
            <person name="Wu L."/>
            <person name="Ma J."/>
        </authorList>
    </citation>
    <scope>NUCLEOTIDE SEQUENCE [LARGE SCALE GENOMIC DNA]</scope>
    <source>
        <strain evidence="13">CCUG 52478</strain>
    </source>
</reference>
<keyword evidence="13" id="KW-1185">Reference proteome</keyword>
<evidence type="ECO:0000259" key="11">
    <source>
        <dbReference type="Pfam" id="PF02803"/>
    </source>
</evidence>
<evidence type="ECO:0000256" key="8">
    <source>
        <dbReference type="ARBA" id="ARBA00023315"/>
    </source>
</evidence>
<dbReference type="GO" id="GO:0003985">
    <property type="term" value="F:acetyl-CoA C-acetyltransferase activity"/>
    <property type="evidence" value="ECO:0007669"/>
    <property type="project" value="UniProtKB-EC"/>
</dbReference>
<comment type="caution">
    <text evidence="12">The sequence shown here is derived from an EMBL/GenBank/DDBJ whole genome shotgun (WGS) entry which is preliminary data.</text>
</comment>
<dbReference type="PANTHER" id="PTHR43853:SF8">
    <property type="entry name" value="3-KETOACYL-COA THIOLASE, PEROXISOMAL"/>
    <property type="match status" value="1"/>
</dbReference>
<evidence type="ECO:0000256" key="6">
    <source>
        <dbReference type="ARBA" id="ARBA00023098"/>
    </source>
</evidence>
<name>A0ABW3VWT5_9ACTN</name>
<evidence type="ECO:0000256" key="5">
    <source>
        <dbReference type="ARBA" id="ARBA00022946"/>
    </source>
</evidence>
<dbReference type="PANTHER" id="PTHR43853">
    <property type="entry name" value="3-KETOACYL-COA THIOLASE, PEROXISOMAL"/>
    <property type="match status" value="1"/>
</dbReference>
<organism evidence="12 13">
    <name type="scientific">Nocardioides ginsengisoli</name>
    <dbReference type="NCBI Taxonomy" id="363868"/>
    <lineage>
        <taxon>Bacteria</taxon>
        <taxon>Bacillati</taxon>
        <taxon>Actinomycetota</taxon>
        <taxon>Actinomycetes</taxon>
        <taxon>Propionibacteriales</taxon>
        <taxon>Nocardioidaceae</taxon>
        <taxon>Nocardioides</taxon>
    </lineage>
</organism>
<dbReference type="RefSeq" id="WP_367917743.1">
    <property type="nucleotide sequence ID" value="NZ_BAABAC010000005.1"/>
</dbReference>
<evidence type="ECO:0000259" key="10">
    <source>
        <dbReference type="Pfam" id="PF00108"/>
    </source>
</evidence>
<proteinExistence type="inferred from homology"/>
<dbReference type="Gene3D" id="3.40.47.10">
    <property type="match status" value="1"/>
</dbReference>
<dbReference type="PROSITE" id="PS00737">
    <property type="entry name" value="THIOLASE_2"/>
    <property type="match status" value="1"/>
</dbReference>
<dbReference type="Pfam" id="PF02803">
    <property type="entry name" value="Thiolase_C"/>
    <property type="match status" value="1"/>
</dbReference>
<dbReference type="NCBIfam" id="TIGR01930">
    <property type="entry name" value="AcCoA-C-Actrans"/>
    <property type="match status" value="1"/>
</dbReference>
<dbReference type="InterPro" id="IPR020617">
    <property type="entry name" value="Thiolase_C"/>
</dbReference>
<gene>
    <name evidence="12" type="ORF">ACFQ3F_03155</name>
</gene>
<dbReference type="InterPro" id="IPR050215">
    <property type="entry name" value="Thiolase-like_sf_Thiolase"/>
</dbReference>
<dbReference type="InterPro" id="IPR016039">
    <property type="entry name" value="Thiolase-like"/>
</dbReference>
<comment type="similarity">
    <text evidence="2 9">Belongs to the thiolase-like superfamily. Thiolase family.</text>
</comment>
<dbReference type="CDD" id="cd00751">
    <property type="entry name" value="thiolase"/>
    <property type="match status" value="1"/>
</dbReference>
<dbReference type="InterPro" id="IPR020616">
    <property type="entry name" value="Thiolase_N"/>
</dbReference>
<dbReference type="InterPro" id="IPR002155">
    <property type="entry name" value="Thiolase"/>
</dbReference>
<keyword evidence="6" id="KW-0443">Lipid metabolism</keyword>
<feature type="domain" description="Thiolase C-terminal" evidence="11">
    <location>
        <begin position="282"/>
        <end position="404"/>
    </location>
</feature>
<evidence type="ECO:0000313" key="12">
    <source>
        <dbReference type="EMBL" id="MFD1246779.1"/>
    </source>
</evidence>
<keyword evidence="4" id="KW-0276">Fatty acid metabolism</keyword>